<feature type="compositionally biased region" description="Polar residues" evidence="1">
    <location>
        <begin position="64"/>
        <end position="78"/>
    </location>
</feature>
<sequence length="78" mass="8594">VRGAVVTTRSGRVRISEVGIKHSEVYHREPVHRETWNHPFSAMGESTPKGRNDPTEVRRMGANKPTQAGVTKESVTAA</sequence>
<dbReference type="EMBL" id="JASDAP010000003">
    <property type="protein sequence ID" value="KAK1905670.1"/>
    <property type="molecule type" value="Genomic_DNA"/>
</dbReference>
<reference evidence="2" key="1">
    <citation type="submission" date="2023-04" db="EMBL/GenBank/DDBJ databases">
        <title>Chromosome-level genome of Chaenocephalus aceratus.</title>
        <authorList>
            <person name="Park H."/>
        </authorList>
    </citation>
    <scope>NUCLEOTIDE SEQUENCE</scope>
    <source>
        <strain evidence="2">DE</strain>
        <tissue evidence="2">Muscle</tissue>
    </source>
</reference>
<evidence type="ECO:0000256" key="1">
    <source>
        <dbReference type="SAM" id="MobiDB-lite"/>
    </source>
</evidence>
<dbReference type="AlphaFoldDB" id="A0AAD9CPN0"/>
<feature type="non-terminal residue" evidence="2">
    <location>
        <position position="1"/>
    </location>
</feature>
<evidence type="ECO:0000313" key="3">
    <source>
        <dbReference type="Proteomes" id="UP001228049"/>
    </source>
</evidence>
<dbReference type="Proteomes" id="UP001228049">
    <property type="component" value="Unassembled WGS sequence"/>
</dbReference>
<comment type="caution">
    <text evidence="2">The sequence shown here is derived from an EMBL/GenBank/DDBJ whole genome shotgun (WGS) entry which is preliminary data.</text>
</comment>
<accession>A0AAD9CPN0</accession>
<evidence type="ECO:0000313" key="2">
    <source>
        <dbReference type="EMBL" id="KAK1905670.1"/>
    </source>
</evidence>
<protein>
    <submittedName>
        <fullName evidence="2">Inorganic pyrophosphatase</fullName>
    </submittedName>
</protein>
<name>A0AAD9CPN0_DISEL</name>
<keyword evidence="3" id="KW-1185">Reference proteome</keyword>
<organism evidence="2 3">
    <name type="scientific">Dissostichus eleginoides</name>
    <name type="common">Patagonian toothfish</name>
    <name type="synonym">Dissostichus amissus</name>
    <dbReference type="NCBI Taxonomy" id="100907"/>
    <lineage>
        <taxon>Eukaryota</taxon>
        <taxon>Metazoa</taxon>
        <taxon>Chordata</taxon>
        <taxon>Craniata</taxon>
        <taxon>Vertebrata</taxon>
        <taxon>Euteleostomi</taxon>
        <taxon>Actinopterygii</taxon>
        <taxon>Neopterygii</taxon>
        <taxon>Teleostei</taxon>
        <taxon>Neoteleostei</taxon>
        <taxon>Acanthomorphata</taxon>
        <taxon>Eupercaria</taxon>
        <taxon>Perciformes</taxon>
        <taxon>Notothenioidei</taxon>
        <taxon>Nototheniidae</taxon>
        <taxon>Dissostichus</taxon>
    </lineage>
</organism>
<feature type="non-terminal residue" evidence="2">
    <location>
        <position position="78"/>
    </location>
</feature>
<feature type="region of interest" description="Disordered" evidence="1">
    <location>
        <begin position="36"/>
        <end position="78"/>
    </location>
</feature>
<gene>
    <name evidence="2" type="ORF">KUDE01_012849</name>
</gene>
<proteinExistence type="predicted"/>
<feature type="compositionally biased region" description="Basic and acidic residues" evidence="1">
    <location>
        <begin position="48"/>
        <end position="59"/>
    </location>
</feature>